<dbReference type="EMBL" id="FN668642">
    <property type="protein sequence ID" value="CBK21401.2"/>
    <property type="molecule type" value="Genomic_DNA"/>
</dbReference>
<evidence type="ECO:0000313" key="4">
    <source>
        <dbReference type="Proteomes" id="UP000008312"/>
    </source>
</evidence>
<evidence type="ECO:0000259" key="2">
    <source>
        <dbReference type="Pfam" id="PF00881"/>
    </source>
</evidence>
<gene>
    <name evidence="3" type="ORF">GSBLH_T00006293001</name>
</gene>
<dbReference type="InterPro" id="IPR029479">
    <property type="entry name" value="Nitroreductase"/>
</dbReference>
<keyword evidence="1" id="KW-0812">Transmembrane</keyword>
<evidence type="ECO:0000313" key="3">
    <source>
        <dbReference type="EMBL" id="CBK21401.2"/>
    </source>
</evidence>
<dbReference type="GO" id="GO:0016491">
    <property type="term" value="F:oxidoreductase activity"/>
    <property type="evidence" value="ECO:0007669"/>
    <property type="project" value="InterPro"/>
</dbReference>
<keyword evidence="1" id="KW-0472">Membrane</keyword>
<dbReference type="Proteomes" id="UP000008312">
    <property type="component" value="Unassembled WGS sequence"/>
</dbReference>
<keyword evidence="4" id="KW-1185">Reference proteome</keyword>
<feature type="domain" description="Nitroreductase" evidence="2">
    <location>
        <begin position="14"/>
        <end position="206"/>
    </location>
</feature>
<dbReference type="InParanoid" id="D8M012"/>
<dbReference type="OrthoDB" id="41362at2759"/>
<dbReference type="PANTHER" id="PTHR43543:SF1">
    <property type="entry name" value="MALONIC SEMIALDEHYDE REDUCTASE RUTE-RELATED"/>
    <property type="match status" value="1"/>
</dbReference>
<feature type="transmembrane region" description="Helical" evidence="1">
    <location>
        <begin position="119"/>
        <end position="140"/>
    </location>
</feature>
<dbReference type="RefSeq" id="XP_012895449.1">
    <property type="nucleotide sequence ID" value="XM_013039995.1"/>
</dbReference>
<accession>D8M012</accession>
<dbReference type="GeneID" id="24922418"/>
<dbReference type="PANTHER" id="PTHR43543">
    <property type="entry name" value="MALONIC SEMIALDEHYDE REDUCTASE RUTE-RELATED"/>
    <property type="match status" value="1"/>
</dbReference>
<dbReference type="AlphaFoldDB" id="D8M012"/>
<sequence length="218" mass="24830">MSNSYEQLKKITEDRHSVRAFDGKPIEDGVLEEILGYSLRCPTSLNLQPYKLIVVRNKEKLEDLATGMDAGNDHAVRSSSATILVLSDLSLSVCRVLFVDPEKDAPTGMGLLLLTYYTNTILNVLFGWIFDLFFSFLRLFRTSPRRFSREAWSFQQCGFMIQNLILLAKSKGIDSLIMEGFTEDKVRQIMKIPKRYQIASIVSFGYKARNAVVKGRVR</sequence>
<dbReference type="Pfam" id="PF00881">
    <property type="entry name" value="Nitroreductase"/>
    <property type="match status" value="1"/>
</dbReference>
<organism evidence="3">
    <name type="scientific">Blastocystis hominis</name>
    <dbReference type="NCBI Taxonomy" id="12968"/>
    <lineage>
        <taxon>Eukaryota</taxon>
        <taxon>Sar</taxon>
        <taxon>Stramenopiles</taxon>
        <taxon>Bigyra</taxon>
        <taxon>Opalozoa</taxon>
        <taxon>Opalinata</taxon>
        <taxon>Blastocystidae</taxon>
        <taxon>Blastocystis</taxon>
    </lineage>
</organism>
<keyword evidence="1" id="KW-1133">Transmembrane helix</keyword>
<name>D8M012_BLAHO</name>
<proteinExistence type="predicted"/>
<protein>
    <recommendedName>
        <fullName evidence="2">Nitroreductase domain-containing protein</fullName>
    </recommendedName>
</protein>
<evidence type="ECO:0000256" key="1">
    <source>
        <dbReference type="SAM" id="Phobius"/>
    </source>
</evidence>
<dbReference type="Gene3D" id="3.40.109.10">
    <property type="entry name" value="NADH Oxidase"/>
    <property type="match status" value="1"/>
</dbReference>
<dbReference type="OMA" id="QLWEFYH"/>
<dbReference type="SUPFAM" id="SSF55469">
    <property type="entry name" value="FMN-dependent nitroreductase-like"/>
    <property type="match status" value="1"/>
</dbReference>
<dbReference type="InterPro" id="IPR050461">
    <property type="entry name" value="Nitroreductase_HadB/RutE"/>
</dbReference>
<dbReference type="InterPro" id="IPR000415">
    <property type="entry name" value="Nitroreductase-like"/>
</dbReference>
<reference evidence="3" key="1">
    <citation type="submission" date="2010-02" db="EMBL/GenBank/DDBJ databases">
        <title>Sequencing and annotation of the Blastocystis hominis genome.</title>
        <authorList>
            <person name="Wincker P."/>
        </authorList>
    </citation>
    <scope>NUCLEOTIDE SEQUENCE</scope>
    <source>
        <strain evidence="3">Singapore isolate B</strain>
    </source>
</reference>